<dbReference type="EMBL" id="SDEE01000482">
    <property type="protein sequence ID" value="RXW16028.1"/>
    <property type="molecule type" value="Genomic_DNA"/>
</dbReference>
<feature type="region of interest" description="Disordered" evidence="1">
    <location>
        <begin position="1"/>
        <end position="180"/>
    </location>
</feature>
<feature type="region of interest" description="Disordered" evidence="1">
    <location>
        <begin position="195"/>
        <end position="247"/>
    </location>
</feature>
<dbReference type="PANTHER" id="PTHR46579">
    <property type="entry name" value="F5/8 TYPE C DOMAIN-CONTAINING PROTEIN-RELATED"/>
    <property type="match status" value="1"/>
</dbReference>
<keyword evidence="3" id="KW-1185">Reference proteome</keyword>
<accession>A0A4V1Q2R7</accession>
<dbReference type="PANTHER" id="PTHR46579:SF1">
    <property type="entry name" value="F5_8 TYPE C DOMAIN-CONTAINING PROTEIN"/>
    <property type="match status" value="1"/>
</dbReference>
<evidence type="ECO:0000313" key="3">
    <source>
        <dbReference type="Proteomes" id="UP000290288"/>
    </source>
</evidence>
<gene>
    <name evidence="2" type="ORF">EST38_g9823</name>
</gene>
<evidence type="ECO:0008006" key="4">
    <source>
        <dbReference type="Google" id="ProtNLM"/>
    </source>
</evidence>
<sequence>MEAPGARYRANSTGSGPAGEVGSPSGCKRTLDLEPDIGDIQHDDDEDDEEGMDRTKRFRQDSPQWDEFNDAPPARSMVPGAGIGSDPMDIEQPRHGYEFGMDNGFPLNNSQDGSDERNWPGGDEDRQGGEPNWDGPDERSLLGEDADEEGGEPEERWGQGDSDGGESSNSSDDEASEDAQRALEAEAALFLERQRQDAAEQQQRLLERQHQDATDQQQHRAASAGNQPVANDVPAEPEPELLADQTPSRIEHLRRTQEFIRAIQTATLFNSKLDQRVVDQLMSTPNGELEADLADPDIAFSLDLYMGLETASEASYNKARDAVLRRWPGTNVLSVYSLEKLLLQITGIIAIRDDMCPEGCHAYTGPFEDRTSCNVCDDSPRFCANGDHRKKKKAPLVPRQQMVTIPLGPQLQALRRSQEGSTAMRYRSQKLAEILPQEDEDGNIPVYEDIFSGSDLRELAREHQLNEDDITIGFSFDGAQLYRNKQSDTWIAIWIVFDYDPVLRYKRKHTLPALIVPGPNKPKNIDSFLFRSFHHLSALQRMRDSDGIEGLPAWDWTKQAVIHSRVFFILGMADALCLRDLDGRVGHHGAHGCRLGCPFKGRHKANQGHYYSAHLAPTTGGPGCNHEDYSFAAEHTASEEQYWDQLRTVLQSETKTEYEQNRLDTGASKPSIVCGLLPSRMLKPPKCFSVDLMHLFYLNLPDLLIPLFRGEMDCEATDNKRDWDWMVLFGDIWVDFGEQIANSTQHYPSHFHRPPRNPQLKISSGYKATEYWKLLIDLMPAHLVGLLPELYWKNLCRIVHAVRIITQRSMTLAQVKEAHEDLVNAVLEFEYIYYQRRLDRMHFCRPCLHTLLHTSPEILRVGPGAYSNQFPLERIIGQFGRELRQPGSPFANLMEIAVHRSQTNIIKILYPHLDHDPKFILPKYAEDLGNGYVFLRPRHSTRRDWLATNEAVREAIYIKVNMNRVGKWGRLRLPNGQICRSFFSESNQHRIKRRISRNVKINRRGQIEYGEVQFFFYTQDMLPKAVISLYGPPNMDLYEASFKTVYSCGFTRYEELEVIDVGDIISVVSMQPFPRDSPHEGNWFVVEKSGLESEALAGYIEPLPVNRND</sequence>
<dbReference type="OrthoDB" id="2669721at2759"/>
<feature type="compositionally biased region" description="Basic and acidic residues" evidence="1">
    <location>
        <begin position="114"/>
        <end position="128"/>
    </location>
</feature>
<dbReference type="AlphaFoldDB" id="A0A4V1Q2R7"/>
<feature type="compositionally biased region" description="Acidic residues" evidence="1">
    <location>
        <begin position="33"/>
        <end position="51"/>
    </location>
</feature>
<name>A0A4V1Q2R7_9AGAR</name>
<reference evidence="2 3" key="1">
    <citation type="submission" date="2019-01" db="EMBL/GenBank/DDBJ databases">
        <title>Draft genome sequence of Psathyrella aberdarensis IHI B618.</title>
        <authorList>
            <person name="Buettner E."/>
            <person name="Kellner H."/>
        </authorList>
    </citation>
    <scope>NUCLEOTIDE SEQUENCE [LARGE SCALE GENOMIC DNA]</scope>
    <source>
        <strain evidence="2 3">IHI B618</strain>
    </source>
</reference>
<feature type="compositionally biased region" description="Polar residues" evidence="1">
    <location>
        <begin position="214"/>
        <end position="229"/>
    </location>
</feature>
<dbReference type="STRING" id="2316362.A0A4V1Q2R7"/>
<proteinExistence type="predicted"/>
<evidence type="ECO:0000256" key="1">
    <source>
        <dbReference type="SAM" id="MobiDB-lite"/>
    </source>
</evidence>
<organism evidence="2 3">
    <name type="scientific">Candolleomyces aberdarensis</name>
    <dbReference type="NCBI Taxonomy" id="2316362"/>
    <lineage>
        <taxon>Eukaryota</taxon>
        <taxon>Fungi</taxon>
        <taxon>Dikarya</taxon>
        <taxon>Basidiomycota</taxon>
        <taxon>Agaricomycotina</taxon>
        <taxon>Agaricomycetes</taxon>
        <taxon>Agaricomycetidae</taxon>
        <taxon>Agaricales</taxon>
        <taxon>Agaricineae</taxon>
        <taxon>Psathyrellaceae</taxon>
        <taxon>Candolleomyces</taxon>
    </lineage>
</organism>
<dbReference type="Proteomes" id="UP000290288">
    <property type="component" value="Unassembled WGS sequence"/>
</dbReference>
<evidence type="ECO:0000313" key="2">
    <source>
        <dbReference type="EMBL" id="RXW16028.1"/>
    </source>
</evidence>
<comment type="caution">
    <text evidence="2">The sequence shown here is derived from an EMBL/GenBank/DDBJ whole genome shotgun (WGS) entry which is preliminary data.</text>
</comment>
<protein>
    <recommendedName>
        <fullName evidence="4">Transposase family Tnp2 protein</fullName>
    </recommendedName>
</protein>